<proteinExistence type="predicted"/>
<accession>A0A9X2B170</accession>
<protein>
    <submittedName>
        <fullName evidence="1">Uncharacterized protein</fullName>
    </submittedName>
</protein>
<comment type="caution">
    <text evidence="1">The sequence shown here is derived from an EMBL/GenBank/DDBJ whole genome shotgun (WGS) entry which is preliminary data.</text>
</comment>
<organism evidence="1 2">
    <name type="scientific">Paenibacillus mangrovi</name>
    <dbReference type="NCBI Taxonomy" id="2931978"/>
    <lineage>
        <taxon>Bacteria</taxon>
        <taxon>Bacillati</taxon>
        <taxon>Bacillota</taxon>
        <taxon>Bacilli</taxon>
        <taxon>Bacillales</taxon>
        <taxon>Paenibacillaceae</taxon>
        <taxon>Paenibacillus</taxon>
    </lineage>
</organism>
<dbReference type="RefSeq" id="WP_244720744.1">
    <property type="nucleotide sequence ID" value="NZ_JALIRP010000001.1"/>
</dbReference>
<evidence type="ECO:0000313" key="2">
    <source>
        <dbReference type="Proteomes" id="UP001139347"/>
    </source>
</evidence>
<dbReference type="Proteomes" id="UP001139347">
    <property type="component" value="Unassembled WGS sequence"/>
</dbReference>
<keyword evidence="2" id="KW-1185">Reference proteome</keyword>
<reference evidence="1" key="1">
    <citation type="submission" date="2022-04" db="EMBL/GenBank/DDBJ databases">
        <title>Paenibacillus mangrovi sp. nov., a novel endophytic bacterium isolated from bark of Kandelia candel.</title>
        <authorList>
            <person name="Tuo L."/>
        </authorList>
    </citation>
    <scope>NUCLEOTIDE SEQUENCE</scope>
    <source>
        <strain evidence="1">KQZ6P-2</strain>
    </source>
</reference>
<dbReference type="EMBL" id="JALIRP010000001">
    <property type="protein sequence ID" value="MCJ8010981.1"/>
    <property type="molecule type" value="Genomic_DNA"/>
</dbReference>
<evidence type="ECO:0000313" key="1">
    <source>
        <dbReference type="EMBL" id="MCJ8010981.1"/>
    </source>
</evidence>
<gene>
    <name evidence="1" type="ORF">MUG84_04390</name>
</gene>
<sequence length="95" mass="10399">MQLIYPISEDGIRPHVGKRVCAVLCDGRYYYGTMTDVRDGHIFLGGNNTQIATTCSSKITKPKTRLKSVSISRFFPGSRAGLGLSLATLGFLFLI</sequence>
<dbReference type="AlphaFoldDB" id="A0A9X2B170"/>
<name>A0A9X2B170_9BACL</name>